<dbReference type="Proteomes" id="UP000254124">
    <property type="component" value="Unassembled WGS sequence"/>
</dbReference>
<organism evidence="4 5">
    <name type="scientific">Salmonella enterica subsp. arizonae</name>
    <dbReference type="NCBI Taxonomy" id="59203"/>
    <lineage>
        <taxon>Bacteria</taxon>
        <taxon>Pseudomonadati</taxon>
        <taxon>Pseudomonadota</taxon>
        <taxon>Gammaproteobacteria</taxon>
        <taxon>Enterobacterales</taxon>
        <taxon>Enterobacteriaceae</taxon>
        <taxon>Salmonella</taxon>
    </lineage>
</organism>
<dbReference type="Proteomes" id="UP000322837">
    <property type="component" value="Unassembled WGS sequence"/>
</dbReference>
<reference evidence="3 6" key="3">
    <citation type="submission" date="2019-09" db="EMBL/GenBank/DDBJ databases">
        <title>Draft genome sequence of various Type strains from the CCUG.</title>
        <authorList>
            <person name="Pineiro-Iglesias B."/>
            <person name="Tunovic T."/>
            <person name="Unosson C."/>
            <person name="Inganas E."/>
            <person name="Ohlen M."/>
            <person name="Cardew S."/>
            <person name="Jensie-Markopoulos S."/>
            <person name="Salva-Serra F."/>
            <person name="Jaen-Luchoro D."/>
            <person name="Karlsson R."/>
            <person name="Svensson-Stadler L."/>
            <person name="Chun J."/>
            <person name="Moore E."/>
        </authorList>
    </citation>
    <scope>NUCLEOTIDE SEQUENCE [LARGE SCALE GENOMIC DNA]</scope>
    <source>
        <strain evidence="3 6">CCUG 6322T</strain>
    </source>
</reference>
<dbReference type="SMART" id="SM00558">
    <property type="entry name" value="JmjC"/>
    <property type="match status" value="1"/>
</dbReference>
<dbReference type="PANTHER" id="PTHR12480">
    <property type="entry name" value="ARGININE DEMETHYLASE AND LYSYL-HYDROXYLASE JMJD"/>
    <property type="match status" value="1"/>
</dbReference>
<dbReference type="EMBL" id="VXJW01000007">
    <property type="protein sequence ID" value="KAA8662933.1"/>
    <property type="molecule type" value="Genomic_DNA"/>
</dbReference>
<evidence type="ECO:0000313" key="4">
    <source>
        <dbReference type="EMBL" id="SUG17307.1"/>
    </source>
</evidence>
<dbReference type="InterPro" id="IPR003347">
    <property type="entry name" value="JmjC_dom"/>
</dbReference>
<accession>A0A379S900</accession>
<proteinExistence type="predicted"/>
<dbReference type="InterPro" id="IPR041667">
    <property type="entry name" value="Cupin_8"/>
</dbReference>
<dbReference type="InterPro" id="IPR050910">
    <property type="entry name" value="JMJD6_ArgDemeth/LysHydrox"/>
</dbReference>
<dbReference type="EMBL" id="UGWZ01000001">
    <property type="protein sequence ID" value="SUG17307.1"/>
    <property type="molecule type" value="Genomic_DNA"/>
</dbReference>
<dbReference type="Gene3D" id="2.60.120.650">
    <property type="entry name" value="Cupin"/>
    <property type="match status" value="1"/>
</dbReference>
<reference evidence="4 5" key="1">
    <citation type="submission" date="2018-06" db="EMBL/GenBank/DDBJ databases">
        <authorList>
            <consortium name="Pathogen Informatics"/>
            <person name="Doyle S."/>
        </authorList>
    </citation>
    <scope>NUCLEOTIDE SEQUENCE [LARGE SCALE GENOMIC DNA]</scope>
    <source>
        <strain evidence="4 5">NCTC7295</strain>
    </source>
</reference>
<evidence type="ECO:0000313" key="5">
    <source>
        <dbReference type="Proteomes" id="UP000254124"/>
    </source>
</evidence>
<dbReference type="GO" id="GO:0005737">
    <property type="term" value="C:cytoplasm"/>
    <property type="evidence" value="ECO:0007669"/>
    <property type="project" value="TreeGrafter"/>
</dbReference>
<evidence type="ECO:0000313" key="2">
    <source>
        <dbReference type="EMBL" id="EDH0571673.1"/>
    </source>
</evidence>
<dbReference type="PROSITE" id="PS51184">
    <property type="entry name" value="JMJC"/>
    <property type="match status" value="1"/>
</dbReference>
<reference evidence="2" key="2">
    <citation type="submission" date="2018-07" db="EMBL/GenBank/DDBJ databases">
        <authorList>
            <consortium name="GenomeTrakr network: Whole genome sequencing for foodborne pathogen traceback"/>
        </authorList>
    </citation>
    <scope>NUCLEOTIDE SEQUENCE</scope>
    <source>
        <strain evidence="2">FDA00001204</strain>
    </source>
</reference>
<dbReference type="AlphaFoldDB" id="A0A379S900"/>
<dbReference type="GO" id="GO:0045905">
    <property type="term" value="P:positive regulation of translational termination"/>
    <property type="evidence" value="ECO:0007669"/>
    <property type="project" value="TreeGrafter"/>
</dbReference>
<dbReference type="PANTHER" id="PTHR12480:SF6">
    <property type="entry name" value="2-OXOGLUTARATE AND IRON-DEPENDENT OXYGENASE JMJD4"/>
    <property type="match status" value="1"/>
</dbReference>
<dbReference type="SUPFAM" id="SSF51197">
    <property type="entry name" value="Clavaminate synthase-like"/>
    <property type="match status" value="1"/>
</dbReference>
<dbReference type="EMBL" id="AAMGFJ010000022">
    <property type="protein sequence ID" value="EDH0571673.1"/>
    <property type="molecule type" value="Genomic_DNA"/>
</dbReference>
<evidence type="ECO:0000313" key="6">
    <source>
        <dbReference type="Proteomes" id="UP000322837"/>
    </source>
</evidence>
<dbReference type="GO" id="GO:0016706">
    <property type="term" value="F:2-oxoglutarate-dependent dioxygenase activity"/>
    <property type="evidence" value="ECO:0007669"/>
    <property type="project" value="TreeGrafter"/>
</dbReference>
<evidence type="ECO:0000313" key="3">
    <source>
        <dbReference type="EMBL" id="KAA8662933.1"/>
    </source>
</evidence>
<protein>
    <recommendedName>
        <fullName evidence="1">JmjC domain-containing protein</fullName>
    </recommendedName>
</protein>
<sequence length="311" mass="36728">MSVFRPYVENVENVENNHFEETFFNKTQPVQYANLNSDMPAYKKWSFEFFKARCSDVLCQVSDNLEDPANITRKISISEYIDLMKNGEHCPYMTGWSYQKILPELDDDIFFPKFHPDDFIDRLPKRMQFRRRWVFFGKKGINCDLHIDCFSTSAWLLMIEGQKTFRAISPLHRHHIEMGSSLFNEGIVSHLDKLNVEIFEFTLTPGTILYVPTGWVHEIRNDTDNIMVTGGFTSRQHAIRFYKNYHSYISRDSNESDIAFNDYLEALTEDKFKISDEVRDSIIEEVAYTKEKIEILLRKNKVYEEIIKKTA</sequence>
<name>A0A379S900_SALER</name>
<evidence type="ECO:0000259" key="1">
    <source>
        <dbReference type="PROSITE" id="PS51184"/>
    </source>
</evidence>
<feature type="domain" description="JmjC" evidence="1">
    <location>
        <begin position="100"/>
        <end position="249"/>
    </location>
</feature>
<gene>
    <name evidence="2" type="ORF">AHX45_16440</name>
    <name evidence="3" type="ORF">F4V61_14360</name>
    <name evidence="4" type="ORF">NCTC7295_05058</name>
</gene>
<dbReference type="Pfam" id="PF13621">
    <property type="entry name" value="Cupin_8"/>
    <property type="match status" value="1"/>
</dbReference>
<dbReference type="RefSeq" id="WP_038397144.1">
    <property type="nucleotide sequence ID" value="NZ_CBCSDD010000039.1"/>
</dbReference>
<dbReference type="GO" id="GO:0043565">
    <property type="term" value="F:sequence-specific DNA binding"/>
    <property type="evidence" value="ECO:0007669"/>
    <property type="project" value="TreeGrafter"/>
</dbReference>